<proteinExistence type="predicted"/>
<dbReference type="Gene3D" id="3.90.226.10">
    <property type="entry name" value="2-enoyl-CoA Hydratase, Chain A, domain 1"/>
    <property type="match status" value="1"/>
</dbReference>
<evidence type="ECO:0000313" key="5">
    <source>
        <dbReference type="RefSeq" id="XP_033790346.1"/>
    </source>
</evidence>
<dbReference type="CDD" id="cd06558">
    <property type="entry name" value="crotonase-like"/>
    <property type="match status" value="1"/>
</dbReference>
<dbReference type="InterPro" id="IPR051053">
    <property type="entry name" value="ECH/Chromodomain_protein"/>
</dbReference>
<dbReference type="RefSeq" id="XP_033790346.1">
    <property type="nucleotide sequence ID" value="XM_033934455.1"/>
</dbReference>
<evidence type="ECO:0000256" key="2">
    <source>
        <dbReference type="ARBA" id="ARBA00023140"/>
    </source>
</evidence>
<dbReference type="KEGG" id="gsh:117355618"/>
<keyword evidence="3" id="KW-0413">Isomerase</keyword>
<dbReference type="PANTHER" id="PTHR43684">
    <property type="match status" value="1"/>
</dbReference>
<dbReference type="GO" id="GO:0005739">
    <property type="term" value="C:mitochondrion"/>
    <property type="evidence" value="ECO:0007669"/>
    <property type="project" value="TreeGrafter"/>
</dbReference>
<dbReference type="SUPFAM" id="SSF52096">
    <property type="entry name" value="ClpP/crotonase"/>
    <property type="match status" value="1"/>
</dbReference>
<dbReference type="InParanoid" id="A0A6P8QUX5"/>
<dbReference type="AlphaFoldDB" id="A0A6P8QUX5"/>
<dbReference type="Gene3D" id="1.10.12.10">
    <property type="entry name" value="Lyase 2-enoyl-coa Hydratase, Chain A, domain 2"/>
    <property type="match status" value="1"/>
</dbReference>
<dbReference type="GeneID" id="117355618"/>
<protein>
    <submittedName>
        <fullName evidence="5">Enoyl-CoA delta isomerase 2, mitochondrial-like</fullName>
    </submittedName>
</protein>
<evidence type="ECO:0000313" key="4">
    <source>
        <dbReference type="Proteomes" id="UP000515159"/>
    </source>
</evidence>
<accession>A0A6P8QUX5</accession>
<dbReference type="Pfam" id="PF00378">
    <property type="entry name" value="ECH_1"/>
    <property type="match status" value="1"/>
</dbReference>
<dbReference type="GO" id="GO:0004165">
    <property type="term" value="F:delta(3)-delta(2)-enoyl-CoA isomerase activity"/>
    <property type="evidence" value="ECO:0007669"/>
    <property type="project" value="TreeGrafter"/>
</dbReference>
<dbReference type="Proteomes" id="UP000515159">
    <property type="component" value="Chromosome 2"/>
</dbReference>
<dbReference type="OrthoDB" id="409763at2759"/>
<dbReference type="InterPro" id="IPR001753">
    <property type="entry name" value="Enoyl-CoA_hydra/iso"/>
</dbReference>
<organism evidence="4 5">
    <name type="scientific">Geotrypetes seraphini</name>
    <name type="common">Gaboon caecilian</name>
    <name type="synonym">Caecilia seraphini</name>
    <dbReference type="NCBI Taxonomy" id="260995"/>
    <lineage>
        <taxon>Eukaryota</taxon>
        <taxon>Metazoa</taxon>
        <taxon>Chordata</taxon>
        <taxon>Craniata</taxon>
        <taxon>Vertebrata</taxon>
        <taxon>Euteleostomi</taxon>
        <taxon>Amphibia</taxon>
        <taxon>Gymnophiona</taxon>
        <taxon>Geotrypetes</taxon>
    </lineage>
</organism>
<dbReference type="GO" id="GO:0005777">
    <property type="term" value="C:peroxisome"/>
    <property type="evidence" value="ECO:0007669"/>
    <property type="project" value="UniProtKB-SubCell"/>
</dbReference>
<keyword evidence="4" id="KW-1185">Reference proteome</keyword>
<dbReference type="PANTHER" id="PTHR43684:SF1">
    <property type="entry name" value="ENOYL-COA DELTA ISOMERASE 2"/>
    <property type="match status" value="1"/>
</dbReference>
<dbReference type="FunFam" id="3.90.226.10:FF:000084">
    <property type="entry name" value="Enoyl-CoA delta isomerase 2, mitochondrial"/>
    <property type="match status" value="1"/>
</dbReference>
<gene>
    <name evidence="5" type="primary">LOC117355618</name>
</gene>
<sequence length="296" mass="33199">MSLSKKAKDCWDTNLKKDSIGELVPCLVSSESLSQKKDFSSDNKSKFQTLEVTTNENITKITLNRPEKKNALSYVMYDEIIQALKEAGEDESTITVVTGNGDYFSNGNDLNNLTEIKTFEKLKEDMNGFVSMFIDFPKPLIAVVNGPALGIAVTILGLFDTIYATDRATFQTPFVQLGLLPEGCSSYTFPIIMGPNKAKEMLLFNKKLTAVEACKWGLVTEVFPHSTFQKEVWTRLKAYAKLPKNCLVLSKQLIRGMHKEKLHATSTQEVEQIVKIWLSEEFKTATACLLKKKSKL</sequence>
<keyword evidence="2" id="KW-0576">Peroxisome</keyword>
<comment type="subcellular location">
    <subcellularLocation>
        <location evidence="1">Peroxisome</location>
    </subcellularLocation>
</comment>
<dbReference type="InterPro" id="IPR029045">
    <property type="entry name" value="ClpP/crotonase-like_dom_sf"/>
</dbReference>
<dbReference type="InterPro" id="IPR014748">
    <property type="entry name" value="Enoyl-CoA_hydra_C"/>
</dbReference>
<reference evidence="5" key="1">
    <citation type="submission" date="2025-08" db="UniProtKB">
        <authorList>
            <consortium name="RefSeq"/>
        </authorList>
    </citation>
    <scope>IDENTIFICATION</scope>
</reference>
<evidence type="ECO:0000256" key="1">
    <source>
        <dbReference type="ARBA" id="ARBA00004275"/>
    </source>
</evidence>
<evidence type="ECO:0000256" key="3">
    <source>
        <dbReference type="ARBA" id="ARBA00023235"/>
    </source>
</evidence>
<name>A0A6P8QUX5_GEOSA</name>